<dbReference type="Pfam" id="PF20666">
    <property type="entry name" value="ZW10_C"/>
    <property type="match status" value="1"/>
</dbReference>
<protein>
    <recommendedName>
        <fullName evidence="14">Centromere/kinetochore protein zw10</fullName>
    </recommendedName>
    <alternativeName>
        <fullName evidence="15">Mitotic 15 protein</fullName>
    </alternativeName>
</protein>
<evidence type="ECO:0000256" key="6">
    <source>
        <dbReference type="ARBA" id="ARBA00022490"/>
    </source>
</evidence>
<evidence type="ECO:0000259" key="16">
    <source>
        <dbReference type="Pfam" id="PF20665"/>
    </source>
</evidence>
<proteinExistence type="inferred from homology"/>
<evidence type="ECO:0000256" key="14">
    <source>
        <dbReference type="ARBA" id="ARBA00072518"/>
    </source>
</evidence>
<evidence type="ECO:0000256" key="9">
    <source>
        <dbReference type="ARBA" id="ARBA00022838"/>
    </source>
</evidence>
<keyword evidence="5" id="KW-0158">Chromosome</keyword>
<evidence type="ECO:0000256" key="1">
    <source>
        <dbReference type="ARBA" id="ARBA00004123"/>
    </source>
</evidence>
<dbReference type="PANTHER" id="PTHR12205:SF0">
    <property type="entry name" value="CENTROMERE_KINETOCHORE PROTEIN ZW10 HOMOLOG"/>
    <property type="match status" value="1"/>
</dbReference>
<dbReference type="InterPro" id="IPR048344">
    <property type="entry name" value="Zw10_middle"/>
</dbReference>
<feature type="domain" description="Centromere/kinetochore protein zw10 C-terminal" evidence="17">
    <location>
        <begin position="407"/>
        <end position="525"/>
    </location>
</feature>
<evidence type="ECO:0000256" key="5">
    <source>
        <dbReference type="ARBA" id="ARBA00022454"/>
    </source>
</evidence>
<keyword evidence="9" id="KW-0995">Kinetochore</keyword>
<name>A0A1Q3F628_CULTA</name>
<evidence type="ECO:0000256" key="15">
    <source>
        <dbReference type="ARBA" id="ARBA00080245"/>
    </source>
</evidence>
<feature type="domain" description="ZW10 C-terminal helical" evidence="18">
    <location>
        <begin position="546"/>
        <end position="690"/>
    </location>
</feature>
<dbReference type="InterPro" id="IPR055148">
    <property type="entry name" value="ZW10_C_2"/>
</dbReference>
<dbReference type="GO" id="GO:0051301">
    <property type="term" value="P:cell division"/>
    <property type="evidence" value="ECO:0007669"/>
    <property type="project" value="UniProtKB-KW"/>
</dbReference>
<keyword evidence="12" id="KW-0131">Cell cycle</keyword>
<evidence type="ECO:0000256" key="13">
    <source>
        <dbReference type="ARBA" id="ARBA00023328"/>
    </source>
</evidence>
<organism evidence="19">
    <name type="scientific">Culex tarsalis</name>
    <name type="common">Encephalitis mosquito</name>
    <dbReference type="NCBI Taxonomy" id="7177"/>
    <lineage>
        <taxon>Eukaryota</taxon>
        <taxon>Metazoa</taxon>
        <taxon>Ecdysozoa</taxon>
        <taxon>Arthropoda</taxon>
        <taxon>Hexapoda</taxon>
        <taxon>Insecta</taxon>
        <taxon>Pterygota</taxon>
        <taxon>Neoptera</taxon>
        <taxon>Endopterygota</taxon>
        <taxon>Diptera</taxon>
        <taxon>Nematocera</taxon>
        <taxon>Culicoidea</taxon>
        <taxon>Culicidae</taxon>
        <taxon>Culicinae</taxon>
        <taxon>Culicini</taxon>
        <taxon>Culex</taxon>
        <taxon>Culex</taxon>
    </lineage>
</organism>
<evidence type="ECO:0000313" key="19">
    <source>
        <dbReference type="EMBL" id="JAV23021.1"/>
    </source>
</evidence>
<dbReference type="PANTHER" id="PTHR12205">
    <property type="entry name" value="CENTROMERE/KINETOCHORE PROTEIN ZW10"/>
    <property type="match status" value="1"/>
</dbReference>
<dbReference type="Gene3D" id="1.10.357.150">
    <property type="match status" value="1"/>
</dbReference>
<keyword evidence="10" id="KW-0539">Nucleus</keyword>
<dbReference type="EMBL" id="GFDL01012024">
    <property type="protein sequence ID" value="JAV23021.1"/>
    <property type="molecule type" value="Transcribed_RNA"/>
</dbReference>
<dbReference type="GO" id="GO:0005634">
    <property type="term" value="C:nucleus"/>
    <property type="evidence" value="ECO:0007669"/>
    <property type="project" value="UniProtKB-SubCell"/>
</dbReference>
<comment type="subcellular location">
    <subcellularLocation>
        <location evidence="3">Chromosome</location>
        <location evidence="3">Centromere</location>
        <location evidence="3">Kinetochore</location>
    </subcellularLocation>
    <subcellularLocation>
        <location evidence="2">Cytoplasm</location>
    </subcellularLocation>
    <subcellularLocation>
        <location evidence="1">Nucleus</location>
    </subcellularLocation>
</comment>
<evidence type="ECO:0000256" key="11">
    <source>
        <dbReference type="ARBA" id="ARBA00023254"/>
    </source>
</evidence>
<feature type="domain" description="Centromere/kinetochore protein zw10 middle" evidence="16">
    <location>
        <begin position="190"/>
        <end position="383"/>
    </location>
</feature>
<evidence type="ECO:0000256" key="3">
    <source>
        <dbReference type="ARBA" id="ARBA00004629"/>
    </source>
</evidence>
<evidence type="ECO:0000259" key="17">
    <source>
        <dbReference type="Pfam" id="PF20666"/>
    </source>
</evidence>
<dbReference type="FunFam" id="1.10.357.150:FF:000003">
    <property type="entry name" value="Centromere/kinetochore protein zw10"/>
    <property type="match status" value="1"/>
</dbReference>
<evidence type="ECO:0000256" key="12">
    <source>
        <dbReference type="ARBA" id="ARBA00023306"/>
    </source>
</evidence>
<evidence type="ECO:0000259" key="18">
    <source>
        <dbReference type="Pfam" id="PF22766"/>
    </source>
</evidence>
<evidence type="ECO:0000256" key="4">
    <source>
        <dbReference type="ARBA" id="ARBA00006245"/>
    </source>
</evidence>
<dbReference type="InterPro" id="IPR046362">
    <property type="entry name" value="Zw10/DSL1_C_sf"/>
</dbReference>
<sequence>MDLDESMEILPISEEFDGKKRITRIVSRIKDYQDKVKEIVCNYYTDFLPCCYDNLTIMKNGKILEDEINKVVSLVNQDSSWKHSEENMKHHREELTEAIMGYKTSFKLQTIHSLFEMIPRCGDDYPKLLQILEKIKVLLTDGTDPILPKLDCYQSISLRYHEEYQILLHSLNKKFESLIQFNEKLFQHTKTVTLKIKKDEDQLHQVIVSLVQTNYNVNKMCKFLMDNVFEPIITRPVSLTVNENDGDYVTMQLSYQLEVNDDLRPNHKIIFQRMMETFYCLGHMNIVISERQCIFSIIAQHIKGSMCKLLIDNCLQQDIPDTIDEMNDSSIMMAIQAFNKFLAEMLFLDNENDHVLDEYATKIDVLFQKKFCTNIVSSALEIMKKDLHDMCFVEEREAHFSSGSDTFSSCMISKSAIELKKFLDKILLEASSSEKQLSERLLRTIAIILERYTTEVSHNHQKLLLKIPQHTALFHNNCTYLSYWLQKNASKLNEQQSFMLIGSSLRNQGSKTFNNQLQNQRTQLLQSLEGFDITNALVELGPEPHKAVRQCIRQLDLLKSVWQTVLPEHVYKSSIGSLLVTFCGEIIRKIFNLEDITAAIGKGLVNVLAIVTEKAPQLFKDPTDITIVVKNWTKLTQLATILDASLIEITEMWAEGKGPLTLNYKADEIKHLIRALFQNTKHRQTCLASIVQL</sequence>
<dbReference type="GO" id="GO:0007094">
    <property type="term" value="P:mitotic spindle assembly checkpoint signaling"/>
    <property type="evidence" value="ECO:0007669"/>
    <property type="project" value="TreeGrafter"/>
</dbReference>
<evidence type="ECO:0000256" key="8">
    <source>
        <dbReference type="ARBA" id="ARBA00022776"/>
    </source>
</evidence>
<keyword evidence="6" id="KW-0963">Cytoplasm</keyword>
<evidence type="ECO:0000256" key="2">
    <source>
        <dbReference type="ARBA" id="ARBA00004496"/>
    </source>
</evidence>
<dbReference type="Pfam" id="PF22766">
    <property type="entry name" value="ZW10_C2"/>
    <property type="match status" value="1"/>
</dbReference>
<evidence type="ECO:0000256" key="10">
    <source>
        <dbReference type="ARBA" id="ARBA00023242"/>
    </source>
</evidence>
<dbReference type="GO" id="GO:1990423">
    <property type="term" value="C:RZZ complex"/>
    <property type="evidence" value="ECO:0007669"/>
    <property type="project" value="TreeGrafter"/>
</dbReference>
<keyword evidence="7" id="KW-0132">Cell division</keyword>
<dbReference type="GO" id="GO:0006888">
    <property type="term" value="P:endoplasmic reticulum to Golgi vesicle-mediated transport"/>
    <property type="evidence" value="ECO:0007669"/>
    <property type="project" value="TreeGrafter"/>
</dbReference>
<comment type="similarity">
    <text evidence="4">Belongs to the ZW10 family.</text>
</comment>
<dbReference type="Pfam" id="PF20665">
    <property type="entry name" value="Zw10_middle"/>
    <property type="match status" value="1"/>
</dbReference>
<dbReference type="InterPro" id="IPR048343">
    <property type="entry name" value="ZW10_C"/>
</dbReference>
<evidence type="ECO:0000256" key="7">
    <source>
        <dbReference type="ARBA" id="ARBA00022618"/>
    </source>
</evidence>
<dbReference type="GO" id="GO:0051321">
    <property type="term" value="P:meiotic cell cycle"/>
    <property type="evidence" value="ECO:0007669"/>
    <property type="project" value="UniProtKB-KW"/>
</dbReference>
<keyword evidence="8" id="KW-0498">Mitosis</keyword>
<accession>A0A1Q3F628</accession>
<dbReference type="AlphaFoldDB" id="A0A1Q3F628"/>
<keyword evidence="11" id="KW-0469">Meiosis</keyword>
<reference evidence="19" key="1">
    <citation type="submission" date="2017-01" db="EMBL/GenBank/DDBJ databases">
        <title>A deep insight into the sialotranscriptome of adult male and female Cluex tarsalis mosquitoes.</title>
        <authorList>
            <person name="Ribeiro J.M."/>
            <person name="Moreira F."/>
            <person name="Bernard K.A."/>
            <person name="Calvo E."/>
        </authorList>
    </citation>
    <scope>NUCLEOTIDE SEQUENCE</scope>
    <source>
        <strain evidence="19">Kern County</strain>
        <tissue evidence="19">Salivary glands</tissue>
    </source>
</reference>
<keyword evidence="13" id="KW-0137">Centromere</keyword>
<dbReference type="GO" id="GO:0005737">
    <property type="term" value="C:cytoplasm"/>
    <property type="evidence" value="ECO:0007669"/>
    <property type="project" value="UniProtKB-SubCell"/>
</dbReference>